<gene>
    <name evidence="2" type="ORF">HNQ71_006554</name>
</gene>
<evidence type="ECO:0000256" key="1">
    <source>
        <dbReference type="SAM" id="MobiDB-lite"/>
    </source>
</evidence>
<accession>A0A841PYI3</accession>
<comment type="caution">
    <text evidence="2">The sequence shown here is derived from an EMBL/GenBank/DDBJ whole genome shotgun (WGS) entry which is preliminary data.</text>
</comment>
<dbReference type="Proteomes" id="UP000556329">
    <property type="component" value="Unassembled WGS sequence"/>
</dbReference>
<dbReference type="EMBL" id="JACHEF010000010">
    <property type="protein sequence ID" value="MBB6413845.1"/>
    <property type="molecule type" value="Genomic_DNA"/>
</dbReference>
<protein>
    <submittedName>
        <fullName evidence="2">Uncharacterized protein</fullName>
    </submittedName>
</protein>
<evidence type="ECO:0000313" key="2">
    <source>
        <dbReference type="EMBL" id="MBB6413845.1"/>
    </source>
</evidence>
<organism evidence="2 3">
    <name type="scientific">Mesorhizobium sangaii</name>
    <dbReference type="NCBI Taxonomy" id="505389"/>
    <lineage>
        <taxon>Bacteria</taxon>
        <taxon>Pseudomonadati</taxon>
        <taxon>Pseudomonadota</taxon>
        <taxon>Alphaproteobacteria</taxon>
        <taxon>Hyphomicrobiales</taxon>
        <taxon>Phyllobacteriaceae</taxon>
        <taxon>Mesorhizobium</taxon>
    </lineage>
</organism>
<keyword evidence="3" id="KW-1185">Reference proteome</keyword>
<reference evidence="2 3" key="1">
    <citation type="submission" date="2020-08" db="EMBL/GenBank/DDBJ databases">
        <title>Genomic Encyclopedia of Type Strains, Phase IV (KMG-IV): sequencing the most valuable type-strain genomes for metagenomic binning, comparative biology and taxonomic classification.</title>
        <authorList>
            <person name="Goeker M."/>
        </authorList>
    </citation>
    <scope>NUCLEOTIDE SEQUENCE [LARGE SCALE GENOMIC DNA]</scope>
    <source>
        <strain evidence="2 3">DSM 100039</strain>
    </source>
</reference>
<feature type="region of interest" description="Disordered" evidence="1">
    <location>
        <begin position="12"/>
        <end position="35"/>
    </location>
</feature>
<name>A0A841PYI3_9HYPH</name>
<dbReference type="AlphaFoldDB" id="A0A841PYI3"/>
<evidence type="ECO:0000313" key="3">
    <source>
        <dbReference type="Proteomes" id="UP000556329"/>
    </source>
</evidence>
<proteinExistence type="predicted"/>
<sequence>MHPVPDHIIAIALFQPPEPPDSRINDDNPLENILA</sequence>